<evidence type="ECO:0000313" key="4">
    <source>
        <dbReference type="Proteomes" id="UP000272025"/>
    </source>
</evidence>
<feature type="region of interest" description="Disordered" evidence="1">
    <location>
        <begin position="364"/>
        <end position="390"/>
    </location>
</feature>
<dbReference type="Proteomes" id="UP000272025">
    <property type="component" value="Unassembled WGS sequence"/>
</dbReference>
<name>A0A3N2QA29_SODAK</name>
<dbReference type="AlphaFoldDB" id="A0A3N2QA29"/>
<evidence type="ECO:0000313" key="3">
    <source>
        <dbReference type="EMBL" id="ROT43624.1"/>
    </source>
</evidence>
<dbReference type="InterPro" id="IPR006640">
    <property type="entry name" value="SprT-like_domain"/>
</dbReference>
<evidence type="ECO:0000259" key="2">
    <source>
        <dbReference type="Pfam" id="PF10263"/>
    </source>
</evidence>
<feature type="region of interest" description="Disordered" evidence="1">
    <location>
        <begin position="443"/>
        <end position="478"/>
    </location>
</feature>
<feature type="region of interest" description="Disordered" evidence="1">
    <location>
        <begin position="490"/>
        <end position="512"/>
    </location>
</feature>
<organism evidence="3 4">
    <name type="scientific">Sodiomyces alkalinus (strain CBS 110278 / VKM F-3762 / F11)</name>
    <name type="common">Alkaliphilic filamentous fungus</name>
    <dbReference type="NCBI Taxonomy" id="1314773"/>
    <lineage>
        <taxon>Eukaryota</taxon>
        <taxon>Fungi</taxon>
        <taxon>Dikarya</taxon>
        <taxon>Ascomycota</taxon>
        <taxon>Pezizomycotina</taxon>
        <taxon>Sordariomycetes</taxon>
        <taxon>Hypocreomycetidae</taxon>
        <taxon>Glomerellales</taxon>
        <taxon>Plectosphaerellaceae</taxon>
        <taxon>Sodiomyces</taxon>
    </lineage>
</organism>
<reference evidence="3 4" key="1">
    <citation type="journal article" date="2018" name="Mol. Ecol.">
        <title>The obligate alkalophilic soda-lake fungus Sodiomyces alkalinus has shifted to a protein diet.</title>
        <authorList>
            <person name="Grum-Grzhimaylo A.A."/>
            <person name="Falkoski D.L."/>
            <person name="van den Heuvel J."/>
            <person name="Valero-Jimenez C.A."/>
            <person name="Min B."/>
            <person name="Choi I.G."/>
            <person name="Lipzen A."/>
            <person name="Daum C.G."/>
            <person name="Aanen D.K."/>
            <person name="Tsang A."/>
            <person name="Henrissat B."/>
            <person name="Bilanenko E.N."/>
            <person name="de Vries R.P."/>
            <person name="van Kan J.A.L."/>
            <person name="Grigoriev I.V."/>
            <person name="Debets A.J.M."/>
        </authorList>
    </citation>
    <scope>NUCLEOTIDE SEQUENCE [LARGE SCALE GENOMIC DNA]</scope>
    <source>
        <strain evidence="3 4">F11</strain>
    </source>
</reference>
<dbReference type="Pfam" id="PF10263">
    <property type="entry name" value="SprT-like"/>
    <property type="match status" value="1"/>
</dbReference>
<evidence type="ECO:0000256" key="1">
    <source>
        <dbReference type="SAM" id="MobiDB-lite"/>
    </source>
</evidence>
<dbReference type="GO" id="GO:0006950">
    <property type="term" value="P:response to stress"/>
    <property type="evidence" value="ECO:0007669"/>
    <property type="project" value="UniProtKB-ARBA"/>
</dbReference>
<dbReference type="EMBL" id="ML119051">
    <property type="protein sequence ID" value="ROT43624.1"/>
    <property type="molecule type" value="Genomic_DNA"/>
</dbReference>
<protein>
    <recommendedName>
        <fullName evidence="2">SprT-like domain-containing protein</fullName>
    </recommendedName>
</protein>
<dbReference type="RefSeq" id="XP_028471430.1">
    <property type="nucleotide sequence ID" value="XM_028615367.1"/>
</dbReference>
<proteinExistence type="predicted"/>
<keyword evidence="4" id="KW-1185">Reference proteome</keyword>
<dbReference type="GeneID" id="39583844"/>
<dbReference type="STRING" id="1314773.A0A3N2QA29"/>
<feature type="domain" description="SprT-like" evidence="2">
    <location>
        <begin position="182"/>
        <end position="296"/>
    </location>
</feature>
<gene>
    <name evidence="3" type="ORF">SODALDRAFT_43529</name>
</gene>
<accession>A0A3N2QA29</accession>
<sequence>MAFQFIGGEPCPLPLAAGDGRGPCPYLMGGKRRVSLSDGSDQPEDYLPSFKRFRTTDIYSEADIPPSHSPPEQPASVQYPPFLIIRERRSPSPAGAPSADMSASSMERTASGLSISSDTAIYATSSHDDAHLLEDAEAAWHVEQRLAVARRRGKDSQHERILRSLIRPRSREAEFSIDNAALESIFSAANEIFFHNRLSRRVAWDWSHASSTQYQHHIIGTTALRRSRLLGGFETLIVLSDPILNDKMYNRRLLISTFLHELIHSYLFICCGFKARHNGGHTPGFRRIAELIDEWAGPDTLHLRDMEADLDHFKEKPEDGGGDAAEAIIDWHSNSATRPVILPDDYDYHLTPYHRHDHLCPADRHSHSRHHNHHYHHHLHHHHHHNHRPRLQDFPNSGGSTRGRWDGWVSDRREHIPLSRCSRSASPVLAEDQERSQGTAFLGEKRAPAPLLSPPVENDYPPGPSPARQQWYAEDHFSPHHRETYHDWDHRTGAIPLSPGSSQNIYGSPYVD</sequence>
<feature type="region of interest" description="Disordered" evidence="1">
    <location>
        <begin position="88"/>
        <end position="107"/>
    </location>
</feature>
<feature type="compositionally biased region" description="Basic residues" evidence="1">
    <location>
        <begin position="366"/>
        <end position="389"/>
    </location>
</feature>
<dbReference type="OrthoDB" id="5236983at2759"/>